<organism evidence="3 4">
    <name type="scientific">Ceratopteris richardii</name>
    <name type="common">Triangle waterfern</name>
    <dbReference type="NCBI Taxonomy" id="49495"/>
    <lineage>
        <taxon>Eukaryota</taxon>
        <taxon>Viridiplantae</taxon>
        <taxon>Streptophyta</taxon>
        <taxon>Embryophyta</taxon>
        <taxon>Tracheophyta</taxon>
        <taxon>Polypodiopsida</taxon>
        <taxon>Polypodiidae</taxon>
        <taxon>Polypodiales</taxon>
        <taxon>Pteridineae</taxon>
        <taxon>Pteridaceae</taxon>
        <taxon>Parkerioideae</taxon>
        <taxon>Ceratopteris</taxon>
    </lineage>
</organism>
<dbReference type="Gene3D" id="1.10.8.10">
    <property type="entry name" value="DNA helicase RuvA subunit, C-terminal domain"/>
    <property type="match status" value="1"/>
</dbReference>
<feature type="region of interest" description="Disordered" evidence="1">
    <location>
        <begin position="787"/>
        <end position="811"/>
    </location>
</feature>
<evidence type="ECO:0000259" key="2">
    <source>
        <dbReference type="PROSITE" id="PS51140"/>
    </source>
</evidence>
<feature type="region of interest" description="Disordered" evidence="1">
    <location>
        <begin position="848"/>
        <end position="920"/>
    </location>
</feature>
<dbReference type="EMBL" id="CM035408">
    <property type="protein sequence ID" value="KAH7442409.1"/>
    <property type="molecule type" value="Genomic_DNA"/>
</dbReference>
<dbReference type="SUPFAM" id="SSF46934">
    <property type="entry name" value="UBA-like"/>
    <property type="match status" value="1"/>
</dbReference>
<dbReference type="Pfam" id="PF02845">
    <property type="entry name" value="CUE"/>
    <property type="match status" value="1"/>
</dbReference>
<dbReference type="PANTHER" id="PTHR21494:SF0">
    <property type="entry name" value="ACTIVATING SIGNAL COINTEGRATOR 1 COMPLEX SUBUNIT 2"/>
    <property type="match status" value="1"/>
</dbReference>
<sequence>MSHKSNHSSGVLSAFDDIRIGEASSSTNSYYSSSTSSFASSSSSSSSSYPASGEARRISVNDRSFVPYLPHDDAVAEGLGADRGGIEADEYQRVCNLLNEELLKLLKMPVLEFWKAVYRDTSVEVSLDSYLQFRRRWYDFHAEERGKALGGVIVGDDDLFRRVFMVLFRMSLKSESKAQELSDSSLSQATFQRRFFDIPKLLDICAIYGHENPHLTRQLVENVFTINEELFKDLGMVVPVISNIVQTMEQRCLSTLFQMQTPREPSRMSVNERILQELLEAANYLYDSILSLYAFVDVFWQGAVALVVSRSDSSHNILFVLERIHDSLVPAICNCFSSLHSQSTNVDKRSTLEGTAKRLRSGLIDLVWRLFSFSFLKEDSFADVKYSYVNDLLGMYVCDPQARGEKLVQTLSGMVEISSASFAEEMVSTGALIRNVDRKHNLLQKIRRLQQDGLMFLDAVQYEYIDAIVAHATIVSSASLSDQSNLFSSGQGVSESDILNESKISHIKDILPDYGAGFIAACLEAYDNNPEEVIQRILEGKLHPSLQSMDKTLEMMPTGNIHSVVKDKGKAKVGTDDTYASLQVKDKGKGKVDEGSSHEKTQQLGWQTPMNGSTSFLPMSEVSFPKALNSDANKDLQGRYVRKSKGEENLQGFLDEGRADIRMRTSDYVSQYEDEYDDSFDELGTSITDGLEETENLVDLIRSKAPVQGDRRFAHDSTVKGGDKNGWMSRGSVVHNKNMHDAKNILRSGNDNAVIGTRTGRETSRGFVANNNFMHDAVNILRSDNNNAVNDTRRTGPQTSSRGRGKGKWKERGQFYVKDGMNYSYKVAGSVAVAGVEEAEALKKKERETIHGLGEGGNVPLTAEQTAQGPHHAHTRAAQSGHSLGHGTDSRGRGSFKKDRDHHHRKDRAMRKHFSGLGGI</sequence>
<feature type="compositionally biased region" description="Polar residues" evidence="1">
    <location>
        <begin position="787"/>
        <end position="801"/>
    </location>
</feature>
<evidence type="ECO:0000256" key="1">
    <source>
        <dbReference type="SAM" id="MobiDB-lite"/>
    </source>
</evidence>
<comment type="caution">
    <text evidence="3">The sequence shown here is derived from an EMBL/GenBank/DDBJ whole genome shotgun (WGS) entry which is preliminary data.</text>
</comment>
<dbReference type="CDD" id="cd14364">
    <property type="entry name" value="CUE_ASCC2"/>
    <property type="match status" value="1"/>
</dbReference>
<evidence type="ECO:0000313" key="4">
    <source>
        <dbReference type="Proteomes" id="UP000825935"/>
    </source>
</evidence>
<dbReference type="InterPro" id="IPR003892">
    <property type="entry name" value="CUE"/>
</dbReference>
<dbReference type="InterPro" id="IPR052586">
    <property type="entry name" value="ASCC2"/>
</dbReference>
<feature type="compositionally biased region" description="Low complexity" evidence="1">
    <location>
        <begin position="25"/>
        <end position="52"/>
    </location>
</feature>
<dbReference type="SMART" id="SM00546">
    <property type="entry name" value="CUE"/>
    <property type="match status" value="1"/>
</dbReference>
<protein>
    <recommendedName>
        <fullName evidence="2">CUE domain-containing protein</fullName>
    </recommendedName>
</protein>
<feature type="region of interest" description="Disordered" evidence="1">
    <location>
        <begin position="25"/>
        <end position="53"/>
    </location>
</feature>
<dbReference type="InterPro" id="IPR009060">
    <property type="entry name" value="UBA-like_sf"/>
</dbReference>
<feature type="region of interest" description="Disordered" evidence="1">
    <location>
        <begin position="585"/>
        <end position="611"/>
    </location>
</feature>
<feature type="domain" description="CUE" evidence="2">
    <location>
        <begin position="499"/>
        <end position="542"/>
    </location>
</feature>
<feature type="compositionally biased region" description="Basic and acidic residues" evidence="1">
    <location>
        <begin position="888"/>
        <end position="899"/>
    </location>
</feature>
<feature type="compositionally biased region" description="Basic and acidic residues" evidence="1">
    <location>
        <begin position="585"/>
        <end position="601"/>
    </location>
</feature>
<feature type="compositionally biased region" description="Basic residues" evidence="1">
    <location>
        <begin position="900"/>
        <end position="914"/>
    </location>
</feature>
<dbReference type="Proteomes" id="UP000825935">
    <property type="component" value="Chromosome 3"/>
</dbReference>
<evidence type="ECO:0000313" key="3">
    <source>
        <dbReference type="EMBL" id="KAH7442409.1"/>
    </source>
</evidence>
<dbReference type="GO" id="GO:0043130">
    <property type="term" value="F:ubiquitin binding"/>
    <property type="evidence" value="ECO:0007669"/>
    <property type="project" value="InterPro"/>
</dbReference>
<dbReference type="OMA" id="LACPIDT"/>
<keyword evidence="4" id="KW-1185">Reference proteome</keyword>
<gene>
    <name evidence="3" type="ORF">KP509_03G087200</name>
</gene>
<reference evidence="3" key="1">
    <citation type="submission" date="2021-08" db="EMBL/GenBank/DDBJ databases">
        <title>WGS assembly of Ceratopteris richardii.</title>
        <authorList>
            <person name="Marchant D.B."/>
            <person name="Chen G."/>
            <person name="Jenkins J."/>
            <person name="Shu S."/>
            <person name="Leebens-Mack J."/>
            <person name="Grimwood J."/>
            <person name="Schmutz J."/>
            <person name="Soltis P."/>
            <person name="Soltis D."/>
            <person name="Chen Z.-H."/>
        </authorList>
    </citation>
    <scope>NUCLEOTIDE SEQUENCE</scope>
    <source>
        <strain evidence="3">Whitten #5841</strain>
        <tissue evidence="3">Leaf</tissue>
    </source>
</reference>
<name>A0A8T2VD85_CERRI</name>
<dbReference type="OrthoDB" id="5577209at2759"/>
<feature type="compositionally biased region" description="Polar residues" evidence="1">
    <location>
        <begin position="602"/>
        <end position="611"/>
    </location>
</feature>
<dbReference type="PANTHER" id="PTHR21494">
    <property type="entry name" value="ACTIVATING SIGNAL COINTEGRATOR 1 COMPLEX SUBUNIT 2 ASC-1 COMPLEX SUBUNIT P100"/>
    <property type="match status" value="1"/>
</dbReference>
<accession>A0A8T2VD85</accession>
<dbReference type="InterPro" id="IPR041800">
    <property type="entry name" value="ASCC2_CUE"/>
</dbReference>
<proteinExistence type="predicted"/>
<dbReference type="PROSITE" id="PS51140">
    <property type="entry name" value="CUE"/>
    <property type="match status" value="1"/>
</dbReference>
<dbReference type="AlphaFoldDB" id="A0A8T2VD85"/>